<dbReference type="HOGENOM" id="CLU_109673_0_0_2"/>
<evidence type="ECO:0000313" key="2">
    <source>
        <dbReference type="EMBL" id="AKB51878.1"/>
    </source>
</evidence>
<reference evidence="2 3" key="1">
    <citation type="submission" date="2014-07" db="EMBL/GenBank/DDBJ databases">
        <title>Methanogenic archaea and the global carbon cycle.</title>
        <authorList>
            <person name="Henriksen J.R."/>
            <person name="Luke J."/>
            <person name="Reinhart S."/>
            <person name="Benedict M.N."/>
            <person name="Youngblut N.D."/>
            <person name="Metcalf M.E."/>
            <person name="Whitaker R.J."/>
            <person name="Metcalf W.W."/>
        </authorList>
    </citation>
    <scope>NUCLEOTIDE SEQUENCE [LARGE SCALE GENOMIC DNA]</scope>
    <source>
        <strain evidence="2 3">Wiesmoor</strain>
    </source>
</reference>
<dbReference type="InterPro" id="IPR029060">
    <property type="entry name" value="PIN-like_dom_sf"/>
</dbReference>
<accession>A0A0E3QNC9</accession>
<dbReference type="Gene3D" id="3.40.50.1010">
    <property type="entry name" value="5'-nuclease"/>
    <property type="match status" value="1"/>
</dbReference>
<evidence type="ECO:0000259" key="1">
    <source>
        <dbReference type="Pfam" id="PF01850"/>
    </source>
</evidence>
<feature type="domain" description="PIN" evidence="1">
    <location>
        <begin position="48"/>
        <end position="194"/>
    </location>
</feature>
<dbReference type="Pfam" id="PF01850">
    <property type="entry name" value="PIN"/>
    <property type="match status" value="1"/>
</dbReference>
<organism evidence="2 3">
    <name type="scientific">Methanosarcina barkeri str. Wiesmoor</name>
    <dbReference type="NCBI Taxonomy" id="1434109"/>
    <lineage>
        <taxon>Archaea</taxon>
        <taxon>Methanobacteriati</taxon>
        <taxon>Methanobacteriota</taxon>
        <taxon>Stenosarchaea group</taxon>
        <taxon>Methanomicrobia</taxon>
        <taxon>Methanosarcinales</taxon>
        <taxon>Methanosarcinaceae</taxon>
        <taxon>Methanosarcina</taxon>
    </lineage>
</organism>
<dbReference type="Proteomes" id="UP000033038">
    <property type="component" value="Chromosome"/>
</dbReference>
<dbReference type="PATRIC" id="fig|1434109.4.peg.3420"/>
<dbReference type="InterPro" id="IPR002716">
    <property type="entry name" value="PIN_dom"/>
</dbReference>
<dbReference type="AlphaFoldDB" id="A0A0E3QNC9"/>
<proteinExistence type="predicted"/>
<evidence type="ECO:0000313" key="3">
    <source>
        <dbReference type="Proteomes" id="UP000033038"/>
    </source>
</evidence>
<protein>
    <recommendedName>
        <fullName evidence="1">PIN domain-containing protein</fullName>
    </recommendedName>
</protein>
<gene>
    <name evidence="2" type="ORF">MSBRW_2625</name>
</gene>
<dbReference type="SUPFAM" id="SSF88723">
    <property type="entry name" value="PIN domain-like"/>
    <property type="match status" value="1"/>
</dbReference>
<dbReference type="KEGG" id="mbw:MSBRW_2625"/>
<sequence length="219" mass="25507">MRKSVHHATVFPVRRRPRLRAGGLRPAKPVPVKVHPIEKYDFPEGKSYFFDTNIWLYIYGPIGWPDQRSDAYSKALKEIRNSEGTIYINCMIISEFINTFARIEFKQQTEFTRFKEFRNSLPFRPIAQDIAYNVRKILKSTLACDPEMEVIDLPEVMDMFAQGKYDFNDLIFAQICRAKNMVFVTHDKDFSELGVEILTANERLVDVGREGNEGKEGRE</sequence>
<dbReference type="EMBL" id="CP009526">
    <property type="protein sequence ID" value="AKB51878.1"/>
    <property type="molecule type" value="Genomic_DNA"/>
</dbReference>
<name>A0A0E3QNC9_METBA</name>
<dbReference type="GeneID" id="24824192"/>
<dbReference type="RefSeq" id="WP_011307094.1">
    <property type="nucleotide sequence ID" value="NZ_CP009526.1"/>
</dbReference>